<feature type="domain" description="Zinc-ribbon" evidence="2">
    <location>
        <begin position="173"/>
        <end position="194"/>
    </location>
</feature>
<evidence type="ECO:0000313" key="3">
    <source>
        <dbReference type="EMBL" id="ALT69030.1"/>
    </source>
</evidence>
<dbReference type="RefSeq" id="WP_058739298.1">
    <property type="nucleotide sequence ID" value="NZ_CP011266.1"/>
</dbReference>
<dbReference type="PATRIC" id="fig|230361.4.peg.1292"/>
<evidence type="ECO:0000256" key="1">
    <source>
        <dbReference type="SAM" id="MobiDB-lite"/>
    </source>
</evidence>
<dbReference type="Pfam" id="PF13240">
    <property type="entry name" value="Zn_Ribbon_1"/>
    <property type="match status" value="1"/>
</dbReference>
<evidence type="ECO:0000313" key="4">
    <source>
        <dbReference type="Proteomes" id="UP000067738"/>
    </source>
</evidence>
<feature type="compositionally biased region" description="Polar residues" evidence="1">
    <location>
        <begin position="134"/>
        <end position="144"/>
    </location>
</feature>
<protein>
    <recommendedName>
        <fullName evidence="2">Zinc-ribbon domain-containing protein</fullName>
    </recommendedName>
</protein>
<gene>
    <name evidence="3" type="ORF">sm9_1249</name>
</gene>
<feature type="region of interest" description="Disordered" evidence="1">
    <location>
        <begin position="128"/>
        <end position="176"/>
    </location>
</feature>
<accession>A0A0U3DM38</accession>
<dbReference type="Gene3D" id="1.20.5.340">
    <property type="match status" value="1"/>
</dbReference>
<dbReference type="GeneID" id="26736207"/>
<sequence length="194" mass="21912">MTTEKEYVERLEKIIDKQDALLSQLDSKFNQQDSLNASLAKQNKYLKEDIQKHKSLTRDMNKTVTQQKNVVAKLKKELEEQLKIQQNLHKDYGEVIKNLTDDLEAEQKKNEELIKKQTSLESQIKKLQDDLSKSKQTPAVSNVSGYYGAVNPSSSTSQDSSANETSKEGLKTCPNCGSQIQEGYVFCDSCGTKL</sequence>
<dbReference type="Proteomes" id="UP000067738">
    <property type="component" value="Chromosome"/>
</dbReference>
<dbReference type="InterPro" id="IPR026870">
    <property type="entry name" value="Zinc_ribbon_dom"/>
</dbReference>
<dbReference type="AlphaFoldDB" id="A0A0U3DM38"/>
<organism evidence="3 4">
    <name type="scientific">Methanobrevibacter millerae</name>
    <dbReference type="NCBI Taxonomy" id="230361"/>
    <lineage>
        <taxon>Archaea</taxon>
        <taxon>Methanobacteriati</taxon>
        <taxon>Methanobacteriota</taxon>
        <taxon>Methanomada group</taxon>
        <taxon>Methanobacteria</taxon>
        <taxon>Methanobacteriales</taxon>
        <taxon>Methanobacteriaceae</taxon>
        <taxon>Methanobrevibacter</taxon>
    </lineage>
</organism>
<keyword evidence="4" id="KW-1185">Reference proteome</keyword>
<dbReference type="EMBL" id="CP011266">
    <property type="protein sequence ID" value="ALT69030.1"/>
    <property type="molecule type" value="Genomic_DNA"/>
</dbReference>
<dbReference type="KEGG" id="mmil:sm9_1249"/>
<reference evidence="3 4" key="1">
    <citation type="submission" date="2015-04" db="EMBL/GenBank/DDBJ databases">
        <title>The complete genome sequence of the rumen methanogen Methanobrevibacter millerae SM9.</title>
        <authorList>
            <person name="Leahy S.C."/>
            <person name="Kelly W.J."/>
            <person name="Pacheco D.M."/>
            <person name="Li D."/>
            <person name="Altermann E."/>
            <person name="Attwood G.T."/>
        </authorList>
    </citation>
    <scope>NUCLEOTIDE SEQUENCE [LARGE SCALE GENOMIC DNA]</scope>
    <source>
        <strain evidence="3 4">SM9</strain>
    </source>
</reference>
<feature type="compositionally biased region" description="Polar residues" evidence="1">
    <location>
        <begin position="151"/>
        <end position="164"/>
    </location>
</feature>
<proteinExistence type="predicted"/>
<name>A0A0U3DM38_9EURY</name>
<evidence type="ECO:0000259" key="2">
    <source>
        <dbReference type="Pfam" id="PF13240"/>
    </source>
</evidence>